<feature type="region of interest" description="Disordered" evidence="1">
    <location>
        <begin position="516"/>
        <end position="559"/>
    </location>
</feature>
<feature type="compositionally biased region" description="Basic and acidic residues" evidence="1">
    <location>
        <begin position="209"/>
        <end position="224"/>
    </location>
</feature>
<dbReference type="PANTHER" id="PTHR37028">
    <property type="entry name" value="UNNAMED PRODUCT-RELATED"/>
    <property type="match status" value="1"/>
</dbReference>
<dbReference type="PANTHER" id="PTHR37028:SF4">
    <property type="entry name" value="ALMS MOTIF DOMAIN-CONTAINING PROTEIN"/>
    <property type="match status" value="1"/>
</dbReference>
<evidence type="ECO:0000313" key="3">
    <source>
        <dbReference type="Proteomes" id="UP001515480"/>
    </source>
</evidence>
<sequence length="647" mass="71188">MVADGAPSSARWAAQLHDLVLPDGTPRPPAELLDAIEREISAEARQKARTRKSAQASAVARLSADAQRRQRQSGVAEGRPASTATSVQSATAVSAAGDSPPSATPASAADKALERMYTRQMILREEKLKKREEEYAARAKLEMLECTFEPSINAHSRQMEATTGRDRIDRRAASVLAEQRLHRQELALLLEREQREAAARLSPSRTRAKGGERRAEWEQQRPKDFTAAAEQQAAARRERMQHLRTELESQARAGETFRPEISLASRRLWRQHHKEHASMPVHERLYNAGSAAASSCDADAPPRSPPRAPAEPMPQVFARLCGISASQEAKQRERAASAHREARDAAGAKKMSKRSEALARARSLRELTLLFNELGVPIDGVNQRQLWVVLVRLGLLREAEEQTKTDAADEEAKLVSLDSDSLLFAEVWSSLVDGRGRVSCAALGRFLFDARSRTAGSCPLEGALPSARAHGGLRASCSAPHLATKVDQALADLRYRNLSARRRAEAAEPRDAMECTFTPRVGPSRANVTPRRAVSPDRPALLHTSSSCASHTTAPPPPHLPTTVHLAYYYSTHPRWTHSVPSSVLSASRHNPGPDGVFLSLYHEAAEMRQVQDRRRAEHAARMLEGCTFSPTINKPERSPPTRRHGD</sequence>
<name>A0AB34J3I0_PRYPA</name>
<feature type="compositionally biased region" description="Basic and acidic residues" evidence="1">
    <location>
        <begin position="329"/>
        <end position="354"/>
    </location>
</feature>
<keyword evidence="3" id="KW-1185">Reference proteome</keyword>
<organism evidence="2 3">
    <name type="scientific">Prymnesium parvum</name>
    <name type="common">Toxic golden alga</name>
    <dbReference type="NCBI Taxonomy" id="97485"/>
    <lineage>
        <taxon>Eukaryota</taxon>
        <taxon>Haptista</taxon>
        <taxon>Haptophyta</taxon>
        <taxon>Prymnesiophyceae</taxon>
        <taxon>Prymnesiales</taxon>
        <taxon>Prymnesiaceae</taxon>
        <taxon>Prymnesium</taxon>
    </lineage>
</organism>
<evidence type="ECO:0000313" key="2">
    <source>
        <dbReference type="EMBL" id="KAL1511887.1"/>
    </source>
</evidence>
<feature type="compositionally biased region" description="Low complexity" evidence="1">
    <location>
        <begin position="541"/>
        <end position="553"/>
    </location>
</feature>
<feature type="compositionally biased region" description="Basic and acidic residues" evidence="1">
    <location>
        <begin position="635"/>
        <end position="647"/>
    </location>
</feature>
<accession>A0AB34J3I0</accession>
<feature type="region of interest" description="Disordered" evidence="1">
    <location>
        <begin position="328"/>
        <end position="354"/>
    </location>
</feature>
<feature type="region of interest" description="Disordered" evidence="1">
    <location>
        <begin position="197"/>
        <end position="241"/>
    </location>
</feature>
<dbReference type="EMBL" id="JBGBPQ010000013">
    <property type="protein sequence ID" value="KAL1511887.1"/>
    <property type="molecule type" value="Genomic_DNA"/>
</dbReference>
<comment type="caution">
    <text evidence="2">The sequence shown here is derived from an EMBL/GenBank/DDBJ whole genome shotgun (WGS) entry which is preliminary data.</text>
</comment>
<protein>
    <submittedName>
        <fullName evidence="2">Uncharacterized protein</fullName>
    </submittedName>
</protein>
<dbReference type="Proteomes" id="UP001515480">
    <property type="component" value="Unassembled WGS sequence"/>
</dbReference>
<gene>
    <name evidence="2" type="ORF">AB1Y20_005169</name>
</gene>
<feature type="compositionally biased region" description="Pro residues" evidence="1">
    <location>
        <begin position="302"/>
        <end position="311"/>
    </location>
</feature>
<feature type="compositionally biased region" description="Low complexity" evidence="1">
    <location>
        <begin position="290"/>
        <end position="301"/>
    </location>
</feature>
<feature type="region of interest" description="Disordered" evidence="1">
    <location>
        <begin position="290"/>
        <end position="311"/>
    </location>
</feature>
<feature type="region of interest" description="Disordered" evidence="1">
    <location>
        <begin position="623"/>
        <end position="647"/>
    </location>
</feature>
<reference evidence="2 3" key="1">
    <citation type="journal article" date="2024" name="Science">
        <title>Giant polyketide synthase enzymes in the biosynthesis of giant marine polyether toxins.</title>
        <authorList>
            <person name="Fallon T.R."/>
            <person name="Shende V.V."/>
            <person name="Wierzbicki I.H."/>
            <person name="Pendleton A.L."/>
            <person name="Watervoot N.F."/>
            <person name="Auber R.P."/>
            <person name="Gonzalez D.J."/>
            <person name="Wisecaver J.H."/>
            <person name="Moore B.S."/>
        </authorList>
    </citation>
    <scope>NUCLEOTIDE SEQUENCE [LARGE SCALE GENOMIC DNA]</scope>
    <source>
        <strain evidence="2 3">12B1</strain>
    </source>
</reference>
<feature type="compositionally biased region" description="Low complexity" evidence="1">
    <location>
        <begin position="81"/>
        <end position="110"/>
    </location>
</feature>
<dbReference type="AlphaFoldDB" id="A0AB34J3I0"/>
<evidence type="ECO:0000256" key="1">
    <source>
        <dbReference type="SAM" id="MobiDB-lite"/>
    </source>
</evidence>
<feature type="region of interest" description="Disordered" evidence="1">
    <location>
        <begin position="43"/>
        <end position="110"/>
    </location>
</feature>
<proteinExistence type="predicted"/>